<keyword evidence="6 12" id="KW-0695">RNA-directed DNA polymerase</keyword>
<dbReference type="CDD" id="cd03487">
    <property type="entry name" value="RT_Bac_retron_II"/>
    <property type="match status" value="1"/>
</dbReference>
<dbReference type="AlphaFoldDB" id="A0A2S8SS89"/>
<evidence type="ECO:0000259" key="11">
    <source>
        <dbReference type="PROSITE" id="PS50878"/>
    </source>
</evidence>
<dbReference type="InterPro" id="IPR051083">
    <property type="entry name" value="GrpII_Intron_Splice-Mob/Def"/>
</dbReference>
<keyword evidence="5" id="KW-0460">Magnesium</keyword>
<gene>
    <name evidence="12" type="ORF">B1R32_10921</name>
</gene>
<keyword evidence="4" id="KW-0479">Metal-binding</keyword>
<dbReference type="GO" id="GO:0051607">
    <property type="term" value="P:defense response to virus"/>
    <property type="evidence" value="ECO:0007669"/>
    <property type="project" value="UniProtKB-KW"/>
</dbReference>
<keyword evidence="2" id="KW-0808">Transferase</keyword>
<reference evidence="12 13" key="1">
    <citation type="journal article" date="2018" name="Syst. Appl. Microbiol.">
        <title>Abditibacterium utsteinense sp. nov., the first cultivated member of candidate phylum FBP, isolated from ice-free Antarctic soil samples.</title>
        <authorList>
            <person name="Tahon G."/>
            <person name="Tytgat B."/>
            <person name="Lebbe L."/>
            <person name="Carlier A."/>
            <person name="Willems A."/>
        </authorList>
    </citation>
    <scope>NUCLEOTIDE SEQUENCE [LARGE SCALE GENOMIC DNA]</scope>
    <source>
        <strain evidence="12 13">LMG 29911</strain>
    </source>
</reference>
<dbReference type="Pfam" id="PF00078">
    <property type="entry name" value="RVT_1"/>
    <property type="match status" value="1"/>
</dbReference>
<comment type="catalytic activity">
    <reaction evidence="9">
        <text>DNA(n) + a 2'-deoxyribonucleoside 5'-triphosphate = DNA(n+1) + diphosphate</text>
        <dbReference type="Rhea" id="RHEA:22508"/>
        <dbReference type="Rhea" id="RHEA-COMP:17339"/>
        <dbReference type="Rhea" id="RHEA-COMP:17340"/>
        <dbReference type="ChEBI" id="CHEBI:33019"/>
        <dbReference type="ChEBI" id="CHEBI:61560"/>
        <dbReference type="ChEBI" id="CHEBI:173112"/>
        <dbReference type="EC" id="2.7.7.49"/>
    </reaction>
</comment>
<evidence type="ECO:0000256" key="9">
    <source>
        <dbReference type="ARBA" id="ARBA00048173"/>
    </source>
</evidence>
<evidence type="ECO:0000256" key="10">
    <source>
        <dbReference type="SAM" id="Coils"/>
    </source>
</evidence>
<dbReference type="RefSeq" id="WP_105483843.1">
    <property type="nucleotide sequence ID" value="NZ_NIGF01000009.1"/>
</dbReference>
<accession>A0A2S8SS89</accession>
<sequence>MSEETTEIPADWRARIKEQGKEAFQLDELRRLGFWPPSAGLQEQVARAEEEVKRLDREMAPLRAQLRKIEGDISRAADVQSALDEIRKARIGRVKAAREAKKIARAMEKIDRETLWKEKRASDPQFLGRGVSVGLQFEGGDLEKLTKNEVPQLQTTAEIALAIGIETRELTWLCYHRGASTIDHYHRFQIPKKRGGMRNVSAPKTKLRRAQRFVLEQILANLPVHEAAMAFCTGVSTLDNARKHAGKRIVARLDLKDFFPSIDFSRVKRFFQSLGYNEGCATIFALLCTEAPRAQISLDGQRRYVAIGERRLPQGACTSPALSNLLCRRLDARLSGLAGKRGFKYTRYADDLVFSSDEARPDIGALLVLSQKIVEDEKFVVNSEKTLVMKTQNRQSVTGLVVNAQSRATPRVSRDDLRRFRAFLHGFETLGREAMTEKLGQDALFYARGYLAYIAMSDPLRAGKLRVMHPFLARD</sequence>
<evidence type="ECO:0000256" key="8">
    <source>
        <dbReference type="ARBA" id="ARBA00034120"/>
    </source>
</evidence>
<dbReference type="InterPro" id="IPR043502">
    <property type="entry name" value="DNA/RNA_pol_sf"/>
</dbReference>
<evidence type="ECO:0000256" key="4">
    <source>
        <dbReference type="ARBA" id="ARBA00022723"/>
    </source>
</evidence>
<evidence type="ECO:0000313" key="13">
    <source>
        <dbReference type="Proteomes" id="UP000237684"/>
    </source>
</evidence>
<proteinExistence type="inferred from homology"/>
<dbReference type="PANTHER" id="PTHR34047">
    <property type="entry name" value="NUCLEAR INTRON MATURASE 1, MITOCHONDRIAL-RELATED"/>
    <property type="match status" value="1"/>
</dbReference>
<keyword evidence="3" id="KW-0548">Nucleotidyltransferase</keyword>
<organism evidence="12 13">
    <name type="scientific">Abditibacterium utsteinense</name>
    <dbReference type="NCBI Taxonomy" id="1960156"/>
    <lineage>
        <taxon>Bacteria</taxon>
        <taxon>Pseudomonadati</taxon>
        <taxon>Abditibacteriota</taxon>
        <taxon>Abditibacteriia</taxon>
        <taxon>Abditibacteriales</taxon>
        <taxon>Abditibacteriaceae</taxon>
        <taxon>Abditibacterium</taxon>
    </lineage>
</organism>
<dbReference type="EMBL" id="NIGF01000009">
    <property type="protein sequence ID" value="PQV63682.1"/>
    <property type="molecule type" value="Genomic_DNA"/>
</dbReference>
<dbReference type="PRINTS" id="PR00866">
    <property type="entry name" value="RNADNAPOLMS"/>
</dbReference>
<dbReference type="GO" id="GO:0003723">
    <property type="term" value="F:RNA binding"/>
    <property type="evidence" value="ECO:0007669"/>
    <property type="project" value="InterPro"/>
</dbReference>
<dbReference type="InParanoid" id="A0A2S8SS89"/>
<dbReference type="GO" id="GO:0003964">
    <property type="term" value="F:RNA-directed DNA polymerase activity"/>
    <property type="evidence" value="ECO:0007669"/>
    <property type="project" value="UniProtKB-KW"/>
</dbReference>
<dbReference type="PANTHER" id="PTHR34047:SF7">
    <property type="entry name" value="RNA-DIRECTED DNA POLYMERASE"/>
    <property type="match status" value="1"/>
</dbReference>
<feature type="coiled-coil region" evidence="10">
    <location>
        <begin position="38"/>
        <end position="65"/>
    </location>
</feature>
<dbReference type="GO" id="GO:0046872">
    <property type="term" value="F:metal ion binding"/>
    <property type="evidence" value="ECO:0007669"/>
    <property type="project" value="UniProtKB-KW"/>
</dbReference>
<keyword evidence="10" id="KW-0175">Coiled coil</keyword>
<evidence type="ECO:0000256" key="7">
    <source>
        <dbReference type="ARBA" id="ARBA00023118"/>
    </source>
</evidence>
<dbReference type="EC" id="2.7.7.49" evidence="1"/>
<name>A0A2S8SS89_9BACT</name>
<dbReference type="SUPFAM" id="SSF56672">
    <property type="entry name" value="DNA/RNA polymerases"/>
    <property type="match status" value="1"/>
</dbReference>
<evidence type="ECO:0000256" key="2">
    <source>
        <dbReference type="ARBA" id="ARBA00022679"/>
    </source>
</evidence>
<evidence type="ECO:0000256" key="5">
    <source>
        <dbReference type="ARBA" id="ARBA00022842"/>
    </source>
</evidence>
<evidence type="ECO:0000256" key="1">
    <source>
        <dbReference type="ARBA" id="ARBA00012493"/>
    </source>
</evidence>
<evidence type="ECO:0000256" key="6">
    <source>
        <dbReference type="ARBA" id="ARBA00022918"/>
    </source>
</evidence>
<feature type="domain" description="Reverse transcriptase" evidence="11">
    <location>
        <begin position="171"/>
        <end position="402"/>
    </location>
</feature>
<protein>
    <recommendedName>
        <fullName evidence="1">RNA-directed DNA polymerase</fullName>
        <ecNumber evidence="1">2.7.7.49</ecNumber>
    </recommendedName>
</protein>
<comment type="similarity">
    <text evidence="8">Belongs to the bacterial reverse transcriptase family.</text>
</comment>
<keyword evidence="7" id="KW-0051">Antiviral defense</keyword>
<dbReference type="OrthoDB" id="9788687at2"/>
<comment type="caution">
    <text evidence="12">The sequence shown here is derived from an EMBL/GenBank/DDBJ whole genome shotgun (WGS) entry which is preliminary data.</text>
</comment>
<dbReference type="InterPro" id="IPR000123">
    <property type="entry name" value="Reverse_transcriptase_msDNA"/>
</dbReference>
<evidence type="ECO:0000256" key="3">
    <source>
        <dbReference type="ARBA" id="ARBA00022695"/>
    </source>
</evidence>
<evidence type="ECO:0000313" key="12">
    <source>
        <dbReference type="EMBL" id="PQV63682.1"/>
    </source>
</evidence>
<dbReference type="PROSITE" id="PS50878">
    <property type="entry name" value="RT_POL"/>
    <property type="match status" value="1"/>
</dbReference>
<dbReference type="InterPro" id="IPR000477">
    <property type="entry name" value="RT_dom"/>
</dbReference>
<dbReference type="Proteomes" id="UP000237684">
    <property type="component" value="Unassembled WGS sequence"/>
</dbReference>
<keyword evidence="13" id="KW-1185">Reference proteome</keyword>